<feature type="transmembrane region" description="Helical" evidence="2">
    <location>
        <begin position="15"/>
        <end position="41"/>
    </location>
</feature>
<evidence type="ECO:0000256" key="1">
    <source>
        <dbReference type="ARBA" id="ARBA00006803"/>
    </source>
</evidence>
<gene>
    <name evidence="3" type="ORF">GCK32_011263</name>
</gene>
<protein>
    <submittedName>
        <fullName evidence="3">Uncharacterized protein</fullName>
    </submittedName>
</protein>
<evidence type="ECO:0000313" key="3">
    <source>
        <dbReference type="EMBL" id="KAK5977355.1"/>
    </source>
</evidence>
<keyword evidence="2" id="KW-0472">Membrane</keyword>
<dbReference type="AlphaFoldDB" id="A0AAN8FDE7"/>
<dbReference type="InterPro" id="IPR004151">
    <property type="entry name" value="7TM_GPCR_serpentine_rcpt_Sre"/>
</dbReference>
<feature type="transmembrane region" description="Helical" evidence="2">
    <location>
        <begin position="163"/>
        <end position="184"/>
    </location>
</feature>
<evidence type="ECO:0000256" key="2">
    <source>
        <dbReference type="SAM" id="Phobius"/>
    </source>
</evidence>
<sequence length="340" mass="38383">MRLAAGNTTESSTLFAVYVGLKCLQAISTALVFILYIYVVMTLWRKQVYHSNLIVLLMALPVSSLIAVFMTLVLDIVGAFDLSHSPLVDIIEFAVKSGMFGGVLNLPNFILERLAATLLVNKYEQCNNRFPFFSLALVMVQIGLTCLLTYLNTIGLISNLDGVIVFMIFCAVAIVLFSVLPLISRRAYQIHLRRGSAISVRYQTAENLRVARLLNKLMVLYVCFFITENLYYYVVVFVLHYDDVIVQEILLSVFTTLMVAEIFASLTLMAISHPSLKRSLHPKFRSLVTVQPVNVLTTRADTKRASIAPDICAVDGRKLLFSTEQEREIYFRSYADMWNK</sequence>
<dbReference type="EMBL" id="WIXE01010705">
    <property type="protein sequence ID" value="KAK5977355.1"/>
    <property type="molecule type" value="Genomic_DNA"/>
</dbReference>
<keyword evidence="2" id="KW-1133">Transmembrane helix</keyword>
<dbReference type="InterPro" id="IPR052854">
    <property type="entry name" value="Serpentine_rcpt_epsilon"/>
</dbReference>
<name>A0AAN8FDE7_TRICO</name>
<feature type="transmembrane region" description="Helical" evidence="2">
    <location>
        <begin position="53"/>
        <end position="80"/>
    </location>
</feature>
<keyword evidence="4" id="KW-1185">Reference proteome</keyword>
<organism evidence="3 4">
    <name type="scientific">Trichostrongylus colubriformis</name>
    <name type="common">Black scour worm</name>
    <dbReference type="NCBI Taxonomy" id="6319"/>
    <lineage>
        <taxon>Eukaryota</taxon>
        <taxon>Metazoa</taxon>
        <taxon>Ecdysozoa</taxon>
        <taxon>Nematoda</taxon>
        <taxon>Chromadorea</taxon>
        <taxon>Rhabditida</taxon>
        <taxon>Rhabditina</taxon>
        <taxon>Rhabditomorpha</taxon>
        <taxon>Strongyloidea</taxon>
        <taxon>Trichostrongylidae</taxon>
        <taxon>Trichostrongylus</taxon>
    </lineage>
</organism>
<keyword evidence="2" id="KW-0812">Transmembrane</keyword>
<reference evidence="3 4" key="1">
    <citation type="submission" date="2019-10" db="EMBL/GenBank/DDBJ databases">
        <title>Assembly and Annotation for the nematode Trichostrongylus colubriformis.</title>
        <authorList>
            <person name="Martin J."/>
        </authorList>
    </citation>
    <scope>NUCLEOTIDE SEQUENCE [LARGE SCALE GENOMIC DNA]</scope>
    <source>
        <strain evidence="3">G859</strain>
        <tissue evidence="3">Whole worm</tissue>
    </source>
</reference>
<dbReference type="PANTHER" id="PTHR47518">
    <property type="entry name" value="SERPENTINE RECEPTOR CLASS EPSILON-13-RELATED"/>
    <property type="match status" value="1"/>
</dbReference>
<comment type="caution">
    <text evidence="3">The sequence shown here is derived from an EMBL/GenBank/DDBJ whole genome shotgun (WGS) entry which is preliminary data.</text>
</comment>
<feature type="transmembrane region" description="Helical" evidence="2">
    <location>
        <begin position="218"/>
        <end position="239"/>
    </location>
</feature>
<feature type="transmembrane region" description="Helical" evidence="2">
    <location>
        <begin position="132"/>
        <end position="151"/>
    </location>
</feature>
<evidence type="ECO:0000313" key="4">
    <source>
        <dbReference type="Proteomes" id="UP001331761"/>
    </source>
</evidence>
<dbReference type="GO" id="GO:0007606">
    <property type="term" value="P:sensory perception of chemical stimulus"/>
    <property type="evidence" value="ECO:0007669"/>
    <property type="project" value="InterPro"/>
</dbReference>
<accession>A0AAN8FDE7</accession>
<dbReference type="Pfam" id="PF03125">
    <property type="entry name" value="Sre"/>
    <property type="match status" value="1"/>
</dbReference>
<dbReference type="Proteomes" id="UP001331761">
    <property type="component" value="Unassembled WGS sequence"/>
</dbReference>
<dbReference type="GO" id="GO:0016020">
    <property type="term" value="C:membrane"/>
    <property type="evidence" value="ECO:0007669"/>
    <property type="project" value="InterPro"/>
</dbReference>
<feature type="transmembrane region" description="Helical" evidence="2">
    <location>
        <begin position="245"/>
        <end position="271"/>
    </location>
</feature>
<dbReference type="PANTHER" id="PTHR47518:SF7">
    <property type="entry name" value="G_PROTEIN_RECEP_F1_2 DOMAIN-CONTAINING PROTEIN"/>
    <property type="match status" value="1"/>
</dbReference>
<proteinExistence type="inferred from homology"/>
<comment type="similarity">
    <text evidence="1">Belongs to the nematode receptor-like protein sre family.</text>
</comment>